<dbReference type="EMBL" id="LAVV01008132">
    <property type="protein sequence ID" value="KNZ53682.1"/>
    <property type="molecule type" value="Genomic_DNA"/>
</dbReference>
<feature type="transmembrane region" description="Helical" evidence="1">
    <location>
        <begin position="40"/>
        <end position="57"/>
    </location>
</feature>
<keyword evidence="3" id="KW-1185">Reference proteome</keyword>
<dbReference type="AlphaFoldDB" id="A0A0L6UZK4"/>
<sequence>MNEKVLKRLQKFVMESCHHAKFLLHNLGEVSHGKLTASQWYTLFVFIILLVVCEQFVEDVGSLKIKSNHD</sequence>
<accession>A0A0L6UZK4</accession>
<gene>
    <name evidence="2" type="ORF">VP01_3167g4</name>
</gene>
<evidence type="ECO:0000313" key="3">
    <source>
        <dbReference type="Proteomes" id="UP000037035"/>
    </source>
</evidence>
<evidence type="ECO:0000313" key="2">
    <source>
        <dbReference type="EMBL" id="KNZ53682.1"/>
    </source>
</evidence>
<evidence type="ECO:0000256" key="1">
    <source>
        <dbReference type="SAM" id="Phobius"/>
    </source>
</evidence>
<organism evidence="2 3">
    <name type="scientific">Puccinia sorghi</name>
    <dbReference type="NCBI Taxonomy" id="27349"/>
    <lineage>
        <taxon>Eukaryota</taxon>
        <taxon>Fungi</taxon>
        <taxon>Dikarya</taxon>
        <taxon>Basidiomycota</taxon>
        <taxon>Pucciniomycotina</taxon>
        <taxon>Pucciniomycetes</taxon>
        <taxon>Pucciniales</taxon>
        <taxon>Pucciniaceae</taxon>
        <taxon>Puccinia</taxon>
    </lineage>
</organism>
<dbReference type="Proteomes" id="UP000037035">
    <property type="component" value="Unassembled WGS sequence"/>
</dbReference>
<keyword evidence="1" id="KW-1133">Transmembrane helix</keyword>
<reference evidence="2 3" key="1">
    <citation type="submission" date="2015-08" db="EMBL/GenBank/DDBJ databases">
        <title>Next Generation Sequencing and Analysis of the Genome of Puccinia sorghi L Schw, the Causal Agent of Maize Common Rust.</title>
        <authorList>
            <person name="Rochi L."/>
            <person name="Burguener G."/>
            <person name="Darino M."/>
            <person name="Turjanski A."/>
            <person name="Kreff E."/>
            <person name="Dieguez M.J."/>
            <person name="Sacco F."/>
        </authorList>
    </citation>
    <scope>NUCLEOTIDE SEQUENCE [LARGE SCALE GENOMIC DNA]</scope>
    <source>
        <strain evidence="2 3">RO10H11247</strain>
    </source>
</reference>
<proteinExistence type="predicted"/>
<name>A0A0L6UZK4_9BASI</name>
<protein>
    <submittedName>
        <fullName evidence="2">Uncharacterized protein</fullName>
    </submittedName>
</protein>
<dbReference type="VEuPathDB" id="FungiDB:VP01_3167g4"/>
<keyword evidence="1" id="KW-0472">Membrane</keyword>
<comment type="caution">
    <text evidence="2">The sequence shown here is derived from an EMBL/GenBank/DDBJ whole genome shotgun (WGS) entry which is preliminary data.</text>
</comment>
<keyword evidence="1" id="KW-0812">Transmembrane</keyword>